<evidence type="ECO:0000313" key="1">
    <source>
        <dbReference type="EMBL" id="AHB71322.1"/>
    </source>
</evidence>
<reference evidence="1 2" key="1">
    <citation type="journal article" date="2014" name="Genome Announc.">
        <title>Complete Genome Sequence of Cronobacter sakazakii Strain CMCC 45402.</title>
        <authorList>
            <person name="Zhao Z."/>
            <person name="Wang L."/>
            <person name="Wang B."/>
            <person name="Liang H."/>
            <person name="Ye Q."/>
            <person name="Zeng M."/>
        </authorList>
    </citation>
    <scope>NUCLEOTIDE SEQUENCE [LARGE SCALE GENOMIC DNA]</scope>
    <source>
        <strain evidence="2">45402</strain>
    </source>
</reference>
<accession>V5U2F4</accession>
<organism evidence="1 2">
    <name type="scientific">Cronobacter malonaticus</name>
    <dbReference type="NCBI Taxonomy" id="413503"/>
    <lineage>
        <taxon>Bacteria</taxon>
        <taxon>Pseudomonadati</taxon>
        <taxon>Pseudomonadota</taxon>
        <taxon>Gammaproteobacteria</taxon>
        <taxon>Enterobacterales</taxon>
        <taxon>Enterobacteriaceae</taxon>
        <taxon>Cronobacter</taxon>
    </lineage>
</organism>
<proteinExistence type="predicted"/>
<dbReference type="AlphaFoldDB" id="V5U2F4"/>
<protein>
    <submittedName>
        <fullName evidence="1">Uncharacterized protein</fullName>
    </submittedName>
</protein>
<dbReference type="KEGG" id="csi:P262_04154"/>
<dbReference type="Proteomes" id="UP000018545">
    <property type="component" value="Chromosome"/>
</dbReference>
<name>V5U2F4_9ENTR</name>
<evidence type="ECO:0000313" key="2">
    <source>
        <dbReference type="Proteomes" id="UP000018545"/>
    </source>
</evidence>
<dbReference type="EMBL" id="CP006731">
    <property type="protein sequence ID" value="AHB71322.1"/>
    <property type="molecule type" value="Genomic_DNA"/>
</dbReference>
<sequence>MTIFGSAGQFISENFLKSLIKRKKCEPGAEIHIIRSKP</sequence>
<gene>
    <name evidence="1" type="ORF">P262_04154</name>
</gene>
<dbReference type="PATRIC" id="fig|1401659.3.peg.2927"/>
<dbReference type="HOGENOM" id="CLU_3327015_0_0_6"/>